<evidence type="ECO:0000313" key="2">
    <source>
        <dbReference type="Proteomes" id="UP000762676"/>
    </source>
</evidence>
<keyword evidence="2" id="KW-1185">Reference proteome</keyword>
<proteinExistence type="predicted"/>
<dbReference type="EMBL" id="BMAT01013347">
    <property type="protein sequence ID" value="GFS10666.1"/>
    <property type="molecule type" value="Genomic_DNA"/>
</dbReference>
<name>A0AAV4IEN2_9GAST</name>
<dbReference type="Proteomes" id="UP000762676">
    <property type="component" value="Unassembled WGS sequence"/>
</dbReference>
<organism evidence="1 2">
    <name type="scientific">Elysia marginata</name>
    <dbReference type="NCBI Taxonomy" id="1093978"/>
    <lineage>
        <taxon>Eukaryota</taxon>
        <taxon>Metazoa</taxon>
        <taxon>Spiralia</taxon>
        <taxon>Lophotrochozoa</taxon>
        <taxon>Mollusca</taxon>
        <taxon>Gastropoda</taxon>
        <taxon>Heterobranchia</taxon>
        <taxon>Euthyneura</taxon>
        <taxon>Panpulmonata</taxon>
        <taxon>Sacoglossa</taxon>
        <taxon>Placobranchoidea</taxon>
        <taxon>Plakobranchidae</taxon>
        <taxon>Elysia</taxon>
    </lineage>
</organism>
<reference evidence="1 2" key="1">
    <citation type="journal article" date="2021" name="Elife">
        <title>Chloroplast acquisition without the gene transfer in kleptoplastic sea slugs, Plakobranchus ocellatus.</title>
        <authorList>
            <person name="Maeda T."/>
            <person name="Takahashi S."/>
            <person name="Yoshida T."/>
            <person name="Shimamura S."/>
            <person name="Takaki Y."/>
            <person name="Nagai Y."/>
            <person name="Toyoda A."/>
            <person name="Suzuki Y."/>
            <person name="Arimoto A."/>
            <person name="Ishii H."/>
            <person name="Satoh N."/>
            <person name="Nishiyama T."/>
            <person name="Hasebe M."/>
            <person name="Maruyama T."/>
            <person name="Minagawa J."/>
            <person name="Obokata J."/>
            <person name="Shigenobu S."/>
        </authorList>
    </citation>
    <scope>NUCLEOTIDE SEQUENCE [LARGE SCALE GENOMIC DNA]</scope>
</reference>
<dbReference type="InterPro" id="IPR052787">
    <property type="entry name" value="MAVS"/>
</dbReference>
<accession>A0AAV4IEN2</accession>
<sequence length="346" mass="38979">MGARQPRASNTHTSHTSLALLSSRQPNHHLSTASPVGSIFDLSMPARQASHVYSKAKGVELLHTVRQTKWAVTKAREWLSLHGMNVTFEDFTDEQLDQMLLGFYTSGLKKDGSSFSATALLAFRTALNRYLHKRGRSVNIATSHKFKQSNAVLSRLMSTSVKVNKTISMADIKLMYTSGTLSNSTPESLLYKVWFELQMNFGSKLDWSKVLAEHFFFSHDSLGKLVVTWNTCGLGNCDQMTVIEADDGRYCPVNSLHLYMKHRNQSGKAMLQVPASKDLQIKGVWYLPEDIRDYKEKSFMKKISSLAKLSRIYTNACVLNCSEEYYQAMLSLNHVNPETSATSRIQ</sequence>
<dbReference type="PANTHER" id="PTHR21446:SF12">
    <property type="entry name" value="POTASSIUM CHANNEL TETRAMERIZATION DOMAIN CONTAINING 1"/>
    <property type="match status" value="1"/>
</dbReference>
<protein>
    <submittedName>
        <fullName evidence="1">MORC family CW-type zinc finger 3b</fullName>
    </submittedName>
</protein>
<gene>
    <name evidence="1" type="ORF">ElyMa_006651500</name>
</gene>
<comment type="caution">
    <text evidence="1">The sequence shown here is derived from an EMBL/GenBank/DDBJ whole genome shotgun (WGS) entry which is preliminary data.</text>
</comment>
<evidence type="ECO:0000313" key="1">
    <source>
        <dbReference type="EMBL" id="GFS10666.1"/>
    </source>
</evidence>
<dbReference type="PANTHER" id="PTHR21446">
    <property type="entry name" value="DUF3504 DOMAIN-CONTAINING PROTEIN"/>
    <property type="match status" value="1"/>
</dbReference>
<dbReference type="AlphaFoldDB" id="A0AAV4IEN2"/>